<dbReference type="AlphaFoldDB" id="N1Q6S4"/>
<accession>N1Q6S4</accession>
<sequence>MAFTKRQLITGFSVVFLALLTILAAYALHRCNALNLPIPNSLSAFIVALPPLAGIVLESLISFQYRLAAKRRLQNSKVFQSVNALFLVYEAVVATLAGTHIMPVGGLWCPLHDRWSEMFRNKDSRAIRSIQDAFTCCGFASTRDMAWPFPDNKHGSDACVVRFERDTACLGPWRHEEQTVAIMLLVVPVAVFLWKVALFVTPGFDTSWLPSTLRLPIEDNQSSDRRRPALLFRDVEDEGEVDSLRDEVARLNKDSNLATHIEQGRVQPSALIQEHENSWTRD</sequence>
<feature type="transmembrane region" description="Helical" evidence="1">
    <location>
        <begin position="43"/>
        <end position="63"/>
    </location>
</feature>
<feature type="transmembrane region" description="Helical" evidence="1">
    <location>
        <begin position="84"/>
        <end position="108"/>
    </location>
</feature>
<dbReference type="Proteomes" id="UP000016932">
    <property type="component" value="Unassembled WGS sequence"/>
</dbReference>
<proteinExistence type="predicted"/>
<name>N1Q6S4_PSEFD</name>
<keyword evidence="1" id="KW-0472">Membrane</keyword>
<evidence type="ECO:0000313" key="3">
    <source>
        <dbReference type="Proteomes" id="UP000016932"/>
    </source>
</evidence>
<evidence type="ECO:0000313" key="2">
    <source>
        <dbReference type="EMBL" id="EME88225.1"/>
    </source>
</evidence>
<evidence type="ECO:0000256" key="1">
    <source>
        <dbReference type="SAM" id="Phobius"/>
    </source>
</evidence>
<dbReference type="VEuPathDB" id="FungiDB:MYCFIDRAFT_148860"/>
<gene>
    <name evidence="2" type="ORF">MYCFIDRAFT_148860</name>
</gene>
<reference evidence="2 3" key="1">
    <citation type="journal article" date="2012" name="PLoS Pathog.">
        <title>Diverse lifestyles and strategies of plant pathogenesis encoded in the genomes of eighteen Dothideomycetes fungi.</title>
        <authorList>
            <person name="Ohm R.A."/>
            <person name="Feau N."/>
            <person name="Henrissat B."/>
            <person name="Schoch C.L."/>
            <person name="Horwitz B.A."/>
            <person name="Barry K.W."/>
            <person name="Condon B.J."/>
            <person name="Copeland A.C."/>
            <person name="Dhillon B."/>
            <person name="Glaser F."/>
            <person name="Hesse C.N."/>
            <person name="Kosti I."/>
            <person name="LaButti K."/>
            <person name="Lindquist E.A."/>
            <person name="Lucas S."/>
            <person name="Salamov A.A."/>
            <person name="Bradshaw R.E."/>
            <person name="Ciuffetti L."/>
            <person name="Hamelin R.C."/>
            <person name="Kema G.H.J."/>
            <person name="Lawrence C."/>
            <person name="Scott J.A."/>
            <person name="Spatafora J.W."/>
            <person name="Turgeon B.G."/>
            <person name="de Wit P.J.G.M."/>
            <person name="Zhong S."/>
            <person name="Goodwin S.B."/>
            <person name="Grigoriev I.V."/>
        </authorList>
    </citation>
    <scope>NUCLEOTIDE SEQUENCE [LARGE SCALE GENOMIC DNA]</scope>
    <source>
        <strain evidence="2 3">CIRAD86</strain>
    </source>
</reference>
<keyword evidence="1" id="KW-1133">Transmembrane helix</keyword>
<feature type="transmembrane region" description="Helical" evidence="1">
    <location>
        <begin position="180"/>
        <end position="200"/>
    </location>
</feature>
<keyword evidence="1" id="KW-0812">Transmembrane</keyword>
<organism evidence="2 3">
    <name type="scientific">Pseudocercospora fijiensis (strain CIRAD86)</name>
    <name type="common">Black leaf streak disease fungus</name>
    <name type="synonym">Mycosphaerella fijiensis</name>
    <dbReference type="NCBI Taxonomy" id="383855"/>
    <lineage>
        <taxon>Eukaryota</taxon>
        <taxon>Fungi</taxon>
        <taxon>Dikarya</taxon>
        <taxon>Ascomycota</taxon>
        <taxon>Pezizomycotina</taxon>
        <taxon>Dothideomycetes</taxon>
        <taxon>Dothideomycetidae</taxon>
        <taxon>Mycosphaerellales</taxon>
        <taxon>Mycosphaerellaceae</taxon>
        <taxon>Pseudocercospora</taxon>
    </lineage>
</organism>
<dbReference type="RefSeq" id="XP_007921353.1">
    <property type="nucleotide sequence ID" value="XM_007923162.1"/>
</dbReference>
<dbReference type="eggNOG" id="ENOG502SP07">
    <property type="taxonomic scope" value="Eukaryota"/>
</dbReference>
<keyword evidence="3" id="KW-1185">Reference proteome</keyword>
<evidence type="ECO:0008006" key="4">
    <source>
        <dbReference type="Google" id="ProtNLM"/>
    </source>
</evidence>
<dbReference type="HOGENOM" id="CLU_055673_1_0_1"/>
<dbReference type="OrthoDB" id="71600at2759"/>
<protein>
    <recommendedName>
        <fullName evidence="4">Tetraspanin Tsp3</fullName>
    </recommendedName>
</protein>
<dbReference type="KEGG" id="pfj:MYCFIDRAFT_148860"/>
<dbReference type="EMBL" id="KB446555">
    <property type="protein sequence ID" value="EME88225.1"/>
    <property type="molecule type" value="Genomic_DNA"/>
</dbReference>
<dbReference type="GeneID" id="19331420"/>